<keyword evidence="5" id="KW-1003">Cell membrane</keyword>
<dbReference type="SUPFAM" id="SSF51306">
    <property type="entry name" value="LexA/Signal peptidase"/>
    <property type="match status" value="1"/>
</dbReference>
<evidence type="ECO:0000256" key="8">
    <source>
        <dbReference type="ARBA" id="ARBA00022801"/>
    </source>
</evidence>
<dbReference type="OrthoDB" id="9802919at2"/>
<evidence type="ECO:0000259" key="13">
    <source>
        <dbReference type="Pfam" id="PF10502"/>
    </source>
</evidence>
<evidence type="ECO:0000256" key="1">
    <source>
        <dbReference type="ARBA" id="ARBA00000677"/>
    </source>
</evidence>
<protein>
    <recommendedName>
        <fullName evidence="4 12">Signal peptidase I</fullName>
        <ecNumber evidence="4 12">3.4.21.89</ecNumber>
    </recommendedName>
</protein>
<dbReference type="GO" id="GO:0005886">
    <property type="term" value="C:plasma membrane"/>
    <property type="evidence" value="ECO:0007669"/>
    <property type="project" value="UniProtKB-SubCell"/>
</dbReference>
<dbReference type="NCBIfam" id="TIGR02227">
    <property type="entry name" value="sigpep_I_bact"/>
    <property type="match status" value="1"/>
</dbReference>
<feature type="active site" evidence="11">
    <location>
        <position position="39"/>
    </location>
</feature>
<dbReference type="InterPro" id="IPR019758">
    <property type="entry name" value="Pept_S26A_signal_pept_1_CS"/>
</dbReference>
<evidence type="ECO:0000256" key="6">
    <source>
        <dbReference type="ARBA" id="ARBA00022670"/>
    </source>
</evidence>
<dbReference type="PANTHER" id="PTHR43390:SF1">
    <property type="entry name" value="CHLOROPLAST PROCESSING PEPTIDASE"/>
    <property type="match status" value="1"/>
</dbReference>
<reference evidence="14 15" key="1">
    <citation type="submission" date="2016-10" db="EMBL/GenBank/DDBJ databases">
        <authorList>
            <person name="de Groot N.N."/>
        </authorList>
    </citation>
    <scope>NUCLEOTIDE SEQUENCE [LARGE SCALE GENOMIC DNA]</scope>
    <source>
        <strain evidence="14 15">CCM7597</strain>
    </source>
</reference>
<dbReference type="GO" id="GO:0006465">
    <property type="term" value="P:signal peptide processing"/>
    <property type="evidence" value="ECO:0007669"/>
    <property type="project" value="InterPro"/>
</dbReference>
<comment type="subcellular location">
    <subcellularLocation>
        <location evidence="2">Cell membrane</location>
        <topology evidence="2">Single-pass type II membrane protein</topology>
    </subcellularLocation>
    <subcellularLocation>
        <location evidence="12">Membrane</location>
        <topology evidence="12">Single-pass type II membrane protein</topology>
    </subcellularLocation>
</comment>
<evidence type="ECO:0000256" key="12">
    <source>
        <dbReference type="RuleBase" id="RU362042"/>
    </source>
</evidence>
<dbReference type="GO" id="GO:0009003">
    <property type="term" value="F:signal peptidase activity"/>
    <property type="evidence" value="ECO:0007669"/>
    <property type="project" value="UniProtKB-EC"/>
</dbReference>
<comment type="similarity">
    <text evidence="3 12">Belongs to the peptidase S26 family.</text>
</comment>
<dbReference type="PANTHER" id="PTHR43390">
    <property type="entry name" value="SIGNAL PEPTIDASE I"/>
    <property type="match status" value="1"/>
</dbReference>
<evidence type="ECO:0000256" key="10">
    <source>
        <dbReference type="ARBA" id="ARBA00023136"/>
    </source>
</evidence>
<keyword evidence="9" id="KW-1133">Transmembrane helix</keyword>
<name>A0A1H4HCC1_9BACI</name>
<dbReference type="PROSITE" id="PS00761">
    <property type="entry name" value="SPASE_I_3"/>
    <property type="match status" value="1"/>
</dbReference>
<evidence type="ECO:0000256" key="11">
    <source>
        <dbReference type="PIRSR" id="PIRSR600223-1"/>
    </source>
</evidence>
<evidence type="ECO:0000256" key="3">
    <source>
        <dbReference type="ARBA" id="ARBA00009370"/>
    </source>
</evidence>
<evidence type="ECO:0000256" key="7">
    <source>
        <dbReference type="ARBA" id="ARBA00022692"/>
    </source>
</evidence>
<evidence type="ECO:0000256" key="2">
    <source>
        <dbReference type="ARBA" id="ARBA00004401"/>
    </source>
</evidence>
<dbReference type="STRING" id="571932.SAMN05421743_1265"/>
<feature type="domain" description="Peptidase S26" evidence="13">
    <location>
        <begin position="8"/>
        <end position="177"/>
    </location>
</feature>
<keyword evidence="15" id="KW-1185">Reference proteome</keyword>
<dbReference type="Pfam" id="PF10502">
    <property type="entry name" value="Peptidase_S26"/>
    <property type="match status" value="1"/>
</dbReference>
<evidence type="ECO:0000256" key="4">
    <source>
        <dbReference type="ARBA" id="ARBA00013208"/>
    </source>
</evidence>
<keyword evidence="10" id="KW-0472">Membrane</keyword>
<accession>A0A1H4HCC1</accession>
<evidence type="ECO:0000256" key="9">
    <source>
        <dbReference type="ARBA" id="ARBA00022989"/>
    </source>
</evidence>
<dbReference type="InterPro" id="IPR019757">
    <property type="entry name" value="Pept_S26A_signal_pept_1_Lys-AS"/>
</dbReference>
<dbReference type="Proteomes" id="UP000198584">
    <property type="component" value="Unassembled WGS sequence"/>
</dbReference>
<dbReference type="GO" id="GO:0004252">
    <property type="term" value="F:serine-type endopeptidase activity"/>
    <property type="evidence" value="ECO:0007669"/>
    <property type="project" value="InterPro"/>
</dbReference>
<dbReference type="PROSITE" id="PS00760">
    <property type="entry name" value="SPASE_I_2"/>
    <property type="match status" value="1"/>
</dbReference>
<dbReference type="PRINTS" id="PR00727">
    <property type="entry name" value="LEADERPTASE"/>
</dbReference>
<dbReference type="EMBL" id="FNQR01000026">
    <property type="protein sequence ID" value="SEB19469.1"/>
    <property type="molecule type" value="Genomic_DNA"/>
</dbReference>
<evidence type="ECO:0000313" key="15">
    <source>
        <dbReference type="Proteomes" id="UP000198584"/>
    </source>
</evidence>
<dbReference type="CDD" id="cd06530">
    <property type="entry name" value="S26_SPase_I"/>
    <property type="match status" value="1"/>
</dbReference>
<dbReference type="InterPro" id="IPR019533">
    <property type="entry name" value="Peptidase_S26"/>
</dbReference>
<proteinExistence type="inferred from homology"/>
<organism evidence="14 15">
    <name type="scientific">Thalassobacillus cyri</name>
    <dbReference type="NCBI Taxonomy" id="571932"/>
    <lineage>
        <taxon>Bacteria</taxon>
        <taxon>Bacillati</taxon>
        <taxon>Bacillota</taxon>
        <taxon>Bacilli</taxon>
        <taxon>Bacillales</taxon>
        <taxon>Bacillaceae</taxon>
        <taxon>Thalassobacillus</taxon>
    </lineage>
</organism>
<dbReference type="Gene3D" id="2.10.109.10">
    <property type="entry name" value="Umud Fragment, subunit A"/>
    <property type="match status" value="1"/>
</dbReference>
<dbReference type="AlphaFoldDB" id="A0A1H4HCC1"/>
<dbReference type="FunFam" id="2.10.109.10:FF:000008">
    <property type="entry name" value="Signal peptidase I"/>
    <property type="match status" value="1"/>
</dbReference>
<dbReference type="InterPro" id="IPR000223">
    <property type="entry name" value="Pept_S26A_signal_pept_1"/>
</dbReference>
<keyword evidence="8 12" id="KW-0378">Hydrolase</keyword>
<feature type="active site" evidence="11">
    <location>
        <position position="80"/>
    </location>
</feature>
<keyword evidence="6 12" id="KW-0645">Protease</keyword>
<keyword evidence="7" id="KW-0812">Transmembrane</keyword>
<evidence type="ECO:0000256" key="5">
    <source>
        <dbReference type="ARBA" id="ARBA00022475"/>
    </source>
</evidence>
<comment type="catalytic activity">
    <reaction evidence="1 12">
        <text>Cleavage of hydrophobic, N-terminal signal or leader sequences from secreted and periplasmic proteins.</text>
        <dbReference type="EC" id="3.4.21.89"/>
    </reaction>
</comment>
<dbReference type="EC" id="3.4.21.89" evidence="4 12"/>
<evidence type="ECO:0000313" key="14">
    <source>
        <dbReference type="EMBL" id="SEB19469.1"/>
    </source>
</evidence>
<gene>
    <name evidence="14" type="ORF">SAMN05421743_1265</name>
</gene>
<dbReference type="InterPro" id="IPR036286">
    <property type="entry name" value="LexA/Signal_pep-like_sf"/>
</dbReference>
<sequence>MAFMKNAWVEWIKAFLIAAILAVLVRVVLFAPVVVEGPSMLPTLEDNDHLIVSKINYTIGEPERFDIIVFHATERRDYIKRVIGVPGDHVAVENDELYINGERVEEPYLEERKQDMPDSHILTQDFTLEQVTEEGYETVPEGHVFVLGDNRNNSTDSRMFGVVPMDQIVGEAVLTYWPLERIRIVLE</sequence>